<evidence type="ECO:0000313" key="1">
    <source>
        <dbReference type="EMBL" id="RKT79220.1"/>
    </source>
</evidence>
<name>A0A495XX92_9MICO</name>
<dbReference type="Pfam" id="PF13374">
    <property type="entry name" value="TPR_10"/>
    <property type="match status" value="3"/>
</dbReference>
<dbReference type="SMART" id="SM00028">
    <property type="entry name" value="TPR"/>
    <property type="match status" value="10"/>
</dbReference>
<dbReference type="InterPro" id="IPR019734">
    <property type="entry name" value="TPR_rpt"/>
</dbReference>
<dbReference type="Pfam" id="PF13424">
    <property type="entry name" value="TPR_12"/>
    <property type="match status" value="4"/>
</dbReference>
<dbReference type="AlphaFoldDB" id="A0A495XX92"/>
<dbReference type="SUPFAM" id="SSF52540">
    <property type="entry name" value="P-loop containing nucleoside triphosphate hydrolases"/>
    <property type="match status" value="1"/>
</dbReference>
<proteinExistence type="predicted"/>
<dbReference type="EMBL" id="RBXT01000001">
    <property type="protein sequence ID" value="RKT79220.1"/>
    <property type="molecule type" value="Genomic_DNA"/>
</dbReference>
<dbReference type="Gene3D" id="1.25.40.10">
    <property type="entry name" value="Tetratricopeptide repeat domain"/>
    <property type="match status" value="3"/>
</dbReference>
<gene>
    <name evidence="1" type="ORF">DFJ68_2684</name>
</gene>
<dbReference type="PANTHER" id="PTHR46082">
    <property type="entry name" value="ATP/GTP-BINDING PROTEIN-RELATED"/>
    <property type="match status" value="1"/>
</dbReference>
<comment type="caution">
    <text evidence="1">The sequence shown here is derived from an EMBL/GenBank/DDBJ whole genome shotgun (WGS) entry which is preliminary data.</text>
</comment>
<evidence type="ECO:0000313" key="2">
    <source>
        <dbReference type="Proteomes" id="UP000278440"/>
    </source>
</evidence>
<keyword evidence="2" id="KW-1185">Reference proteome</keyword>
<dbReference type="Proteomes" id="UP000278440">
    <property type="component" value="Unassembled WGS sequence"/>
</dbReference>
<protein>
    <submittedName>
        <fullName evidence="1">Tetratricopeptide (TPR) repeat protein</fullName>
    </submittedName>
</protein>
<organism evidence="1 2">
    <name type="scientific">Terracoccus luteus</name>
    <dbReference type="NCBI Taxonomy" id="53356"/>
    <lineage>
        <taxon>Bacteria</taxon>
        <taxon>Bacillati</taxon>
        <taxon>Actinomycetota</taxon>
        <taxon>Actinomycetes</taxon>
        <taxon>Micrococcales</taxon>
        <taxon>Intrasporangiaceae</taxon>
        <taxon>Terracoccus</taxon>
    </lineage>
</organism>
<dbReference type="SUPFAM" id="SSF48452">
    <property type="entry name" value="TPR-like"/>
    <property type="match status" value="2"/>
</dbReference>
<dbReference type="Gene3D" id="3.40.50.300">
    <property type="entry name" value="P-loop containing nucleotide triphosphate hydrolases"/>
    <property type="match status" value="1"/>
</dbReference>
<reference evidence="1 2" key="1">
    <citation type="submission" date="2018-10" db="EMBL/GenBank/DDBJ databases">
        <title>Sequencing the genomes of 1000 actinobacteria strains.</title>
        <authorList>
            <person name="Klenk H.-P."/>
        </authorList>
    </citation>
    <scope>NUCLEOTIDE SEQUENCE [LARGE SCALE GENOMIC DNA]</scope>
    <source>
        <strain evidence="1 2">DSM 44267</strain>
    </source>
</reference>
<dbReference type="PANTHER" id="PTHR46082:SF6">
    <property type="entry name" value="AAA+ ATPASE DOMAIN-CONTAINING PROTEIN-RELATED"/>
    <property type="match status" value="1"/>
</dbReference>
<dbReference type="PRINTS" id="PR00381">
    <property type="entry name" value="KINESINLIGHT"/>
</dbReference>
<accession>A0A495XX92</accession>
<dbReference type="InterPro" id="IPR027417">
    <property type="entry name" value="P-loop_NTPase"/>
</dbReference>
<dbReference type="InterPro" id="IPR011990">
    <property type="entry name" value="TPR-like_helical_dom_sf"/>
</dbReference>
<sequence length="915" mass="97672">MEAAKPDIAVTGGIVGNIGDNGTVNMVMPRRQVSWPVVVGSPPPLASAFRSRSSVLDLMAGQADVVLRQVLSGDGGVGKSQIAAGAFDSTTVDLRVWVAAESRTAVITGFAQAAVQLDLADPGVDPERLAALFLGFVAGTDRSWLVVMDDVADPADLAGLWPAGTGRVVVTTRRRDASLSGGGRVMIDVGVYTNQEARGYLVDRLTPMGDRLPGDVLAEADALADDLGRLPLGLAHAAAVIIDQGVGCAQYRRWFADRSRALEELFPADADADGYAKTVATTWALAVEAADRMEPRGLASPMAALVAVFDPAGAPETVFTSKPARDWLTARTSRGDVTRDVARGALRALDRLSLVSHNPGQDAQAVRMHNLTGRAILHAFPAADIQTLALAAAESLLEVWPAIENTPTLSESLRANTASVERVSPAALWDAESGGHPVLFRAGHSLQEAGLARDAVAFHEQLLNRARGHLGPDHPDTLSSRNNLAGAYESAGDLARAIPLHEQTLTDRERVLGPDHPQTLTSRNNLAGAYESAGDLAQAIPLYEQTLTDRERVLGPDHPQTLTSRNNLAGAYESAGDLARAIPLHEQTLTDSERVLGPDHPQTLTSRNNLAGAYESAGDLAQAIPLYEQTLTDSERVLGPDHPQTLTSRNNLAYAYESAGDLGRAIPLYEQTLTDSERVLGPDHPHTLTSRNNLASAYRSAGDLGRAIPLYEQSVTDSERVLGPDHPQTLASRNNLASAYRSAGDLGRAIPLCEQTLTDSERVLGPDHPHTLTSRNNLAIAYRSAGDLGRAIPLYERTLTNRERVLGPHHPQTLISRNNLGSAYRSAGDLGRAIPLCEQTLTDSERVLGPDHPQTLASRNNLAIAYESAEDLGRAIPLYERTLTDSERVLGPHHPQTLISRSNLARAYESAGELG</sequence>
<dbReference type="InterPro" id="IPR053137">
    <property type="entry name" value="NLR-like"/>
</dbReference>